<gene>
    <name evidence="2" type="ORF">HMPREF3195_01074</name>
</gene>
<name>A0A135YSN9_9FIRM</name>
<sequence>MICKKMKKQENKKGGVVGKQAPPNKKINNSIARSWRDCNE</sequence>
<dbReference type="PATRIC" id="fig|1261.5.peg.1076"/>
<evidence type="ECO:0000256" key="1">
    <source>
        <dbReference type="SAM" id="MobiDB-lite"/>
    </source>
</evidence>
<evidence type="ECO:0000313" key="3">
    <source>
        <dbReference type="Proteomes" id="UP000070326"/>
    </source>
</evidence>
<organism evidence="2 3">
    <name type="scientific">Peptostreptococcus anaerobius</name>
    <dbReference type="NCBI Taxonomy" id="1261"/>
    <lineage>
        <taxon>Bacteria</taxon>
        <taxon>Bacillati</taxon>
        <taxon>Bacillota</taxon>
        <taxon>Clostridia</taxon>
        <taxon>Peptostreptococcales</taxon>
        <taxon>Peptostreptococcaceae</taxon>
        <taxon>Peptostreptococcus</taxon>
    </lineage>
</organism>
<proteinExistence type="predicted"/>
<dbReference type="STRING" id="1261.HMPREF3195_01074"/>
<accession>A0A135YSN9</accession>
<protein>
    <submittedName>
        <fullName evidence="2">Uncharacterized protein</fullName>
    </submittedName>
</protein>
<dbReference type="EMBL" id="LSQZ01000050">
    <property type="protein sequence ID" value="KXI12422.1"/>
    <property type="molecule type" value="Genomic_DNA"/>
</dbReference>
<dbReference type="AlphaFoldDB" id="A0A135YSN9"/>
<reference evidence="2 3" key="1">
    <citation type="submission" date="2016-02" db="EMBL/GenBank/DDBJ databases">
        <authorList>
            <person name="Wen L."/>
            <person name="He K."/>
            <person name="Yang H."/>
        </authorList>
    </citation>
    <scope>NUCLEOTIDE SEQUENCE [LARGE SCALE GENOMIC DNA]</scope>
    <source>
        <strain evidence="2 3">MJR8628A</strain>
    </source>
</reference>
<dbReference type="Proteomes" id="UP000070326">
    <property type="component" value="Unassembled WGS sequence"/>
</dbReference>
<evidence type="ECO:0000313" key="2">
    <source>
        <dbReference type="EMBL" id="KXI12422.1"/>
    </source>
</evidence>
<feature type="region of interest" description="Disordered" evidence="1">
    <location>
        <begin position="1"/>
        <end position="40"/>
    </location>
</feature>
<comment type="caution">
    <text evidence="2">The sequence shown here is derived from an EMBL/GenBank/DDBJ whole genome shotgun (WGS) entry which is preliminary data.</text>
</comment>